<dbReference type="InterPro" id="IPR018060">
    <property type="entry name" value="HTH_AraC"/>
</dbReference>
<dbReference type="PANTHER" id="PTHR46796:SF2">
    <property type="entry name" value="TRANSCRIPTIONAL REGULATORY PROTEIN"/>
    <property type="match status" value="1"/>
</dbReference>
<reference evidence="5 6" key="1">
    <citation type="journal article" date="2019" name="Int. J. Syst. Evol. Microbiol.">
        <title>The Global Catalogue of Microorganisms (GCM) 10K type strain sequencing project: providing services to taxonomists for standard genome sequencing and annotation.</title>
        <authorList>
            <consortium name="The Broad Institute Genomics Platform"/>
            <consortium name="The Broad Institute Genome Sequencing Center for Infectious Disease"/>
            <person name="Wu L."/>
            <person name="Ma J."/>
        </authorList>
    </citation>
    <scope>NUCLEOTIDE SEQUENCE [LARGE SCALE GENOMIC DNA]</scope>
    <source>
        <strain evidence="5 6">JCM 16013</strain>
    </source>
</reference>
<evidence type="ECO:0000313" key="5">
    <source>
        <dbReference type="EMBL" id="GAA1999848.1"/>
    </source>
</evidence>
<keyword evidence="1" id="KW-0805">Transcription regulation</keyword>
<protein>
    <submittedName>
        <fullName evidence="5">AraC family transcriptional regulator</fullName>
    </submittedName>
</protein>
<dbReference type="InterPro" id="IPR050204">
    <property type="entry name" value="AraC_XylS_family_regulators"/>
</dbReference>
<dbReference type="Proteomes" id="UP001499854">
    <property type="component" value="Unassembled WGS sequence"/>
</dbReference>
<dbReference type="PROSITE" id="PS01124">
    <property type="entry name" value="HTH_ARAC_FAMILY_2"/>
    <property type="match status" value="1"/>
</dbReference>
<dbReference type="InterPro" id="IPR020449">
    <property type="entry name" value="Tscrpt_reg_AraC-type_HTH"/>
</dbReference>
<dbReference type="Gene3D" id="1.10.10.60">
    <property type="entry name" value="Homeodomain-like"/>
    <property type="match status" value="2"/>
</dbReference>
<accession>A0ABN2T708</accession>
<gene>
    <name evidence="5" type="ORF">GCM10009838_76660</name>
</gene>
<evidence type="ECO:0000256" key="3">
    <source>
        <dbReference type="ARBA" id="ARBA00023163"/>
    </source>
</evidence>
<dbReference type="EMBL" id="BAAAQM010000066">
    <property type="protein sequence ID" value="GAA1999848.1"/>
    <property type="molecule type" value="Genomic_DNA"/>
</dbReference>
<dbReference type="SMART" id="SM00342">
    <property type="entry name" value="HTH_ARAC"/>
    <property type="match status" value="1"/>
</dbReference>
<evidence type="ECO:0000259" key="4">
    <source>
        <dbReference type="PROSITE" id="PS01124"/>
    </source>
</evidence>
<dbReference type="PANTHER" id="PTHR46796">
    <property type="entry name" value="HTH-TYPE TRANSCRIPTIONAL ACTIVATOR RHAS-RELATED"/>
    <property type="match status" value="1"/>
</dbReference>
<sequence>MQSTTSTTAHCDAKAQEAVARAIEIMWERYREPLSLSDIARAALLSQFHFSRVFRAVTGTSPFRFLAAVRLHQAKRLLLESGMSVTDIAFEVGYSSLGTFTSRFTSSVGVPPARYRRLARHGMPLPATGWEHAAATRGGMRGLIRMPSAPPSMRIYVGAFDSPIVQGAPVSCDILDGPGPYRLAAVPDGEWHVRAAAVPANPRSRALRLRPLAVGTPAAVLVRGGRCVDVDVDLRPAELLDTPILLALPELDRGGEASPARLVREFAAVFAA</sequence>
<proteinExistence type="predicted"/>
<organism evidence="5 6">
    <name type="scientific">Catenulispora subtropica</name>
    <dbReference type="NCBI Taxonomy" id="450798"/>
    <lineage>
        <taxon>Bacteria</taxon>
        <taxon>Bacillati</taxon>
        <taxon>Actinomycetota</taxon>
        <taxon>Actinomycetes</taxon>
        <taxon>Catenulisporales</taxon>
        <taxon>Catenulisporaceae</taxon>
        <taxon>Catenulispora</taxon>
    </lineage>
</organism>
<keyword evidence="3" id="KW-0804">Transcription</keyword>
<dbReference type="InterPro" id="IPR018062">
    <property type="entry name" value="HTH_AraC-typ_CS"/>
</dbReference>
<dbReference type="Pfam" id="PF12833">
    <property type="entry name" value="HTH_18"/>
    <property type="match status" value="1"/>
</dbReference>
<evidence type="ECO:0000313" key="6">
    <source>
        <dbReference type="Proteomes" id="UP001499854"/>
    </source>
</evidence>
<dbReference type="InterPro" id="IPR009057">
    <property type="entry name" value="Homeodomain-like_sf"/>
</dbReference>
<keyword evidence="2" id="KW-0238">DNA-binding</keyword>
<dbReference type="SUPFAM" id="SSF46689">
    <property type="entry name" value="Homeodomain-like"/>
    <property type="match status" value="2"/>
</dbReference>
<comment type="caution">
    <text evidence="5">The sequence shown here is derived from an EMBL/GenBank/DDBJ whole genome shotgun (WGS) entry which is preliminary data.</text>
</comment>
<dbReference type="PRINTS" id="PR00032">
    <property type="entry name" value="HTHARAC"/>
</dbReference>
<feature type="domain" description="HTH araC/xylS-type" evidence="4">
    <location>
        <begin position="20"/>
        <end position="118"/>
    </location>
</feature>
<keyword evidence="6" id="KW-1185">Reference proteome</keyword>
<evidence type="ECO:0000256" key="1">
    <source>
        <dbReference type="ARBA" id="ARBA00023015"/>
    </source>
</evidence>
<dbReference type="PROSITE" id="PS00041">
    <property type="entry name" value="HTH_ARAC_FAMILY_1"/>
    <property type="match status" value="1"/>
</dbReference>
<evidence type="ECO:0000256" key="2">
    <source>
        <dbReference type="ARBA" id="ARBA00023125"/>
    </source>
</evidence>
<name>A0ABN2T708_9ACTN</name>
<dbReference type="RefSeq" id="WP_344662107.1">
    <property type="nucleotide sequence ID" value="NZ_BAAAQM010000066.1"/>
</dbReference>